<name>A0AAN9K6I3_CLITE</name>
<keyword evidence="3" id="KW-0378">Hydrolase</keyword>
<dbReference type="Pfam" id="PF02902">
    <property type="entry name" value="Peptidase_C48"/>
    <property type="match status" value="1"/>
</dbReference>
<dbReference type="SUPFAM" id="SSF54001">
    <property type="entry name" value="Cysteine proteinases"/>
    <property type="match status" value="1"/>
</dbReference>
<keyword evidence="2" id="KW-0645">Protease</keyword>
<dbReference type="Proteomes" id="UP001359559">
    <property type="component" value="Unassembled WGS sequence"/>
</dbReference>
<sequence>MLQVAVPSADELEKSSQVLVTSLSKLDSALNNDFESPTKLFGSQNDNKFVMCKEIQESLPSQSYDQIPSKNFKNANDKMNLFDDEIADEDDKMNLFNNEIADEDEDDKTNLFNIFDNEIFDEDDKMNLFDNDSKDIKPIKDCMQKQTCVMFQVPNSIQMLEYVIDTKDYSNKMETFTSNNNIVSPSKGHANVFSVPKLTNVGIEQFQTPLPSHRPLKIPKLESYTNLSNNHMGNRHYMTMKSRTFDRNATGGEIYNHSNPTFEHSVSMFKSKFHPTPDMRLTLPEIKVCAYVFYPDNQPREVLLRNGGSFATTGDIECLCPGRVIEDKDDVLQGLSVKQLLKLYAENWMQPFLNLKYIYLPIKDKRHWYLMVISLEERIVHHLDSCLQVTDVMQRHETIRTMLNENAVRMKAALDLLLGSYNECKEWLEAIAEIFWSALMFSGAH</sequence>
<evidence type="ECO:0000256" key="3">
    <source>
        <dbReference type="ARBA" id="ARBA00022801"/>
    </source>
</evidence>
<evidence type="ECO:0000256" key="1">
    <source>
        <dbReference type="ARBA" id="ARBA00005234"/>
    </source>
</evidence>
<dbReference type="GO" id="GO:0008234">
    <property type="term" value="F:cysteine-type peptidase activity"/>
    <property type="evidence" value="ECO:0007669"/>
    <property type="project" value="InterPro"/>
</dbReference>
<reference evidence="5 6" key="1">
    <citation type="submission" date="2024-01" db="EMBL/GenBank/DDBJ databases">
        <title>The genomes of 5 underutilized Papilionoideae crops provide insights into root nodulation and disease resistance.</title>
        <authorList>
            <person name="Yuan L."/>
        </authorList>
    </citation>
    <scope>NUCLEOTIDE SEQUENCE [LARGE SCALE GENOMIC DNA]</scope>
    <source>
        <strain evidence="5">LY-2023</strain>
        <tissue evidence="5">Leaf</tissue>
    </source>
</reference>
<evidence type="ECO:0000259" key="4">
    <source>
        <dbReference type="Pfam" id="PF02902"/>
    </source>
</evidence>
<accession>A0AAN9K6I3</accession>
<evidence type="ECO:0000313" key="6">
    <source>
        <dbReference type="Proteomes" id="UP001359559"/>
    </source>
</evidence>
<evidence type="ECO:0000256" key="2">
    <source>
        <dbReference type="ARBA" id="ARBA00022670"/>
    </source>
</evidence>
<keyword evidence="6" id="KW-1185">Reference proteome</keyword>
<protein>
    <recommendedName>
        <fullName evidence="4">Ubiquitin-like protease family profile domain-containing protein</fullName>
    </recommendedName>
</protein>
<dbReference type="EMBL" id="JAYKXN010000002">
    <property type="protein sequence ID" value="KAK7310104.1"/>
    <property type="molecule type" value="Genomic_DNA"/>
</dbReference>
<dbReference type="InterPro" id="IPR003653">
    <property type="entry name" value="Peptidase_C48_C"/>
</dbReference>
<dbReference type="InterPro" id="IPR038765">
    <property type="entry name" value="Papain-like_cys_pep_sf"/>
</dbReference>
<evidence type="ECO:0000313" key="5">
    <source>
        <dbReference type="EMBL" id="KAK7310104.1"/>
    </source>
</evidence>
<dbReference type="Gene3D" id="3.40.395.10">
    <property type="entry name" value="Adenoviral Proteinase, Chain A"/>
    <property type="match status" value="1"/>
</dbReference>
<organism evidence="5 6">
    <name type="scientific">Clitoria ternatea</name>
    <name type="common">Butterfly pea</name>
    <dbReference type="NCBI Taxonomy" id="43366"/>
    <lineage>
        <taxon>Eukaryota</taxon>
        <taxon>Viridiplantae</taxon>
        <taxon>Streptophyta</taxon>
        <taxon>Embryophyta</taxon>
        <taxon>Tracheophyta</taxon>
        <taxon>Spermatophyta</taxon>
        <taxon>Magnoliopsida</taxon>
        <taxon>eudicotyledons</taxon>
        <taxon>Gunneridae</taxon>
        <taxon>Pentapetalae</taxon>
        <taxon>rosids</taxon>
        <taxon>fabids</taxon>
        <taxon>Fabales</taxon>
        <taxon>Fabaceae</taxon>
        <taxon>Papilionoideae</taxon>
        <taxon>50 kb inversion clade</taxon>
        <taxon>NPAAA clade</taxon>
        <taxon>indigoferoid/millettioid clade</taxon>
        <taxon>Phaseoleae</taxon>
        <taxon>Clitoria</taxon>
    </lineage>
</organism>
<feature type="domain" description="Ubiquitin-like protease family profile" evidence="4">
    <location>
        <begin position="349"/>
        <end position="403"/>
    </location>
</feature>
<comment type="caution">
    <text evidence="5">The sequence shown here is derived from an EMBL/GenBank/DDBJ whole genome shotgun (WGS) entry which is preliminary data.</text>
</comment>
<dbReference type="GO" id="GO:0006508">
    <property type="term" value="P:proteolysis"/>
    <property type="evidence" value="ECO:0007669"/>
    <property type="project" value="UniProtKB-KW"/>
</dbReference>
<dbReference type="AlphaFoldDB" id="A0AAN9K6I3"/>
<proteinExistence type="inferred from homology"/>
<comment type="similarity">
    <text evidence="1">Belongs to the peptidase C48 family.</text>
</comment>
<gene>
    <name evidence="5" type="ORF">RJT34_07379</name>
</gene>